<dbReference type="AlphaFoldDB" id="A0A941JUH4"/>
<dbReference type="SMART" id="SM00220">
    <property type="entry name" value="S_TKc"/>
    <property type="match status" value="1"/>
</dbReference>
<dbReference type="PROSITE" id="PS00107">
    <property type="entry name" value="PROTEIN_KINASE_ATP"/>
    <property type="match status" value="1"/>
</dbReference>
<dbReference type="InterPro" id="IPR000719">
    <property type="entry name" value="Prot_kinase_dom"/>
</dbReference>
<dbReference type="Proteomes" id="UP000767446">
    <property type="component" value="Unassembled WGS sequence"/>
</dbReference>
<feature type="domain" description="Protein kinase" evidence="11">
    <location>
        <begin position="33"/>
        <end position="295"/>
    </location>
</feature>
<evidence type="ECO:0000256" key="2">
    <source>
        <dbReference type="ARBA" id="ARBA00022527"/>
    </source>
</evidence>
<dbReference type="GO" id="GO:0004674">
    <property type="term" value="F:protein serine/threonine kinase activity"/>
    <property type="evidence" value="ECO:0007669"/>
    <property type="project" value="UniProtKB-KW"/>
</dbReference>
<dbReference type="PANTHER" id="PTHR24363">
    <property type="entry name" value="SERINE/THREONINE PROTEIN KINASE"/>
    <property type="match status" value="1"/>
</dbReference>
<feature type="binding site" evidence="9">
    <location>
        <position position="63"/>
    </location>
    <ligand>
        <name>ATP</name>
        <dbReference type="ChEBI" id="CHEBI:30616"/>
    </ligand>
</feature>
<dbReference type="SUPFAM" id="SSF140869">
    <property type="entry name" value="GUN4-like"/>
    <property type="match status" value="1"/>
</dbReference>
<evidence type="ECO:0000256" key="7">
    <source>
        <dbReference type="ARBA" id="ARBA00047899"/>
    </source>
</evidence>
<accession>A0A941JUH4</accession>
<sequence length="524" mass="59411">MSHCLNPECLHKNPLGTKLCERCGSKILLWDRYRAVHCIGAGGMGRTFLAVDQHRLNSRCVIKQFIDLKQAGRQRDKLIKLFKQEAIRLDELGEHPQIPDLLAFKEQEGRLYLVQEFINGQDLLRELDKEGLFTEEKVIKILNDLLPVLEFIHKKNIIHRDIKPANIIRNEQGDLVLIDFGVAKELTDTALNSQGTIVGTAAYAAPEQLQGMAFPASDLYGLGATCIRLLTGAFRKSDGSDELFDPLKMEWKWRHKTSTSENLGNVLDKLVQYRVSDRFHTAAEVLTALAPQPIKLNRPPQPPPPPAPMSKTGLRKYRSTFSTTKTPFSPEEQPTKINEKRNQLPVAEPTTFVIPAVTAVSIPSDVSADYTKLRDLLHGQKYLEADRETYKLMLRVARRDPQGWLRPEDLEKFPCTDLKILDQLWGEYSGGRFGFTMQKQIYQSLGGTEKYHKQIWLEFCKQVGWLVGEKWLTHSQLNFQRTARIGHLPVANATDLMGGMVVLNTNLIDHGYFTALIQKIGVCC</sequence>
<dbReference type="Gene3D" id="1.10.510.10">
    <property type="entry name" value="Transferase(Phosphotransferase) domain 1"/>
    <property type="match status" value="1"/>
</dbReference>
<dbReference type="CDD" id="cd14014">
    <property type="entry name" value="STKc_PknB_like"/>
    <property type="match status" value="1"/>
</dbReference>
<dbReference type="Pfam" id="PF00069">
    <property type="entry name" value="Pkinase"/>
    <property type="match status" value="1"/>
</dbReference>
<organism evidence="12 13">
    <name type="scientific">Gomphosphaeria aponina SAG 52.96 = DSM 107014</name>
    <dbReference type="NCBI Taxonomy" id="1521640"/>
    <lineage>
        <taxon>Bacteria</taxon>
        <taxon>Bacillati</taxon>
        <taxon>Cyanobacteriota</taxon>
        <taxon>Cyanophyceae</taxon>
        <taxon>Oscillatoriophycideae</taxon>
        <taxon>Chroococcales</taxon>
        <taxon>Gomphosphaeriaceae</taxon>
        <taxon>Gomphosphaeria</taxon>
    </lineage>
</organism>
<evidence type="ECO:0000259" key="11">
    <source>
        <dbReference type="PROSITE" id="PS50011"/>
    </source>
</evidence>
<feature type="region of interest" description="Disordered" evidence="10">
    <location>
        <begin position="293"/>
        <end position="314"/>
    </location>
</feature>
<dbReference type="InterPro" id="IPR011009">
    <property type="entry name" value="Kinase-like_dom_sf"/>
</dbReference>
<evidence type="ECO:0000256" key="9">
    <source>
        <dbReference type="PROSITE-ProRule" id="PRU10141"/>
    </source>
</evidence>
<comment type="catalytic activity">
    <reaction evidence="8">
        <text>L-seryl-[protein] + ATP = O-phospho-L-seryl-[protein] + ADP + H(+)</text>
        <dbReference type="Rhea" id="RHEA:17989"/>
        <dbReference type="Rhea" id="RHEA-COMP:9863"/>
        <dbReference type="Rhea" id="RHEA-COMP:11604"/>
        <dbReference type="ChEBI" id="CHEBI:15378"/>
        <dbReference type="ChEBI" id="CHEBI:29999"/>
        <dbReference type="ChEBI" id="CHEBI:30616"/>
        <dbReference type="ChEBI" id="CHEBI:83421"/>
        <dbReference type="ChEBI" id="CHEBI:456216"/>
        <dbReference type="EC" id="2.7.11.1"/>
    </reaction>
</comment>
<keyword evidence="5" id="KW-0418">Kinase</keyword>
<keyword evidence="4 9" id="KW-0547">Nucleotide-binding</keyword>
<evidence type="ECO:0000313" key="13">
    <source>
        <dbReference type="Proteomes" id="UP000767446"/>
    </source>
</evidence>
<dbReference type="NCBIfam" id="NF045510">
    <property type="entry name" value="4Cys_prefix_kin"/>
    <property type="match status" value="1"/>
</dbReference>
<evidence type="ECO:0000256" key="4">
    <source>
        <dbReference type="ARBA" id="ARBA00022741"/>
    </source>
</evidence>
<dbReference type="Gene3D" id="1.25.40.620">
    <property type="match status" value="1"/>
</dbReference>
<dbReference type="CDD" id="cd16383">
    <property type="entry name" value="GUN4"/>
    <property type="match status" value="1"/>
</dbReference>
<reference evidence="12" key="1">
    <citation type="submission" date="2021-02" db="EMBL/GenBank/DDBJ databases">
        <title>Metagenome analyses of Stigonema ocellatum DSM 106950, Chlorogloea purpurea SAG 13.99 and Gomphosphaeria aponina DSM 107014.</title>
        <authorList>
            <person name="Marter P."/>
            <person name="Huang S."/>
        </authorList>
    </citation>
    <scope>NUCLEOTIDE SEQUENCE</scope>
    <source>
        <strain evidence="12">JP213</strain>
    </source>
</reference>
<protein>
    <recommendedName>
        <fullName evidence="1">non-specific serine/threonine protein kinase</fullName>
        <ecNumber evidence="1">2.7.11.1</ecNumber>
    </recommendedName>
</protein>
<keyword evidence="6 9" id="KW-0067">ATP-binding</keyword>
<evidence type="ECO:0000256" key="10">
    <source>
        <dbReference type="SAM" id="MobiDB-lite"/>
    </source>
</evidence>
<dbReference type="Gene3D" id="1.10.10.1770">
    <property type="entry name" value="Gun4-like"/>
    <property type="match status" value="1"/>
</dbReference>
<evidence type="ECO:0000256" key="3">
    <source>
        <dbReference type="ARBA" id="ARBA00022679"/>
    </source>
</evidence>
<dbReference type="EC" id="2.7.11.1" evidence="1"/>
<dbReference type="InterPro" id="IPR008629">
    <property type="entry name" value="GUN4-like"/>
</dbReference>
<evidence type="ECO:0000256" key="6">
    <source>
        <dbReference type="ARBA" id="ARBA00022840"/>
    </source>
</evidence>
<dbReference type="InterPro" id="IPR037215">
    <property type="entry name" value="GUN4-like_sf"/>
</dbReference>
<proteinExistence type="predicted"/>
<comment type="catalytic activity">
    <reaction evidence="7">
        <text>L-threonyl-[protein] + ATP = O-phospho-L-threonyl-[protein] + ADP + H(+)</text>
        <dbReference type="Rhea" id="RHEA:46608"/>
        <dbReference type="Rhea" id="RHEA-COMP:11060"/>
        <dbReference type="Rhea" id="RHEA-COMP:11605"/>
        <dbReference type="ChEBI" id="CHEBI:15378"/>
        <dbReference type="ChEBI" id="CHEBI:30013"/>
        <dbReference type="ChEBI" id="CHEBI:30616"/>
        <dbReference type="ChEBI" id="CHEBI:61977"/>
        <dbReference type="ChEBI" id="CHEBI:456216"/>
        <dbReference type="EC" id="2.7.11.1"/>
    </reaction>
</comment>
<dbReference type="EMBL" id="JADQBC010000010">
    <property type="protein sequence ID" value="MBR8826735.1"/>
    <property type="molecule type" value="Genomic_DNA"/>
</dbReference>
<gene>
    <name evidence="12" type="ORF">DSM107014_02330</name>
</gene>
<dbReference type="PROSITE" id="PS50011">
    <property type="entry name" value="PROTEIN_KINASE_DOM"/>
    <property type="match status" value="1"/>
</dbReference>
<comment type="caution">
    <text evidence="12">The sequence shown here is derived from an EMBL/GenBank/DDBJ whole genome shotgun (WGS) entry which is preliminary data.</text>
</comment>
<dbReference type="Gene3D" id="3.30.200.20">
    <property type="entry name" value="Phosphorylase Kinase, domain 1"/>
    <property type="match status" value="1"/>
</dbReference>
<evidence type="ECO:0000313" key="12">
    <source>
        <dbReference type="EMBL" id="MBR8826735.1"/>
    </source>
</evidence>
<dbReference type="PANTHER" id="PTHR24363:SF0">
    <property type="entry name" value="SERINE_THREONINE KINASE LIKE DOMAIN CONTAINING 1"/>
    <property type="match status" value="1"/>
</dbReference>
<evidence type="ECO:0000256" key="1">
    <source>
        <dbReference type="ARBA" id="ARBA00012513"/>
    </source>
</evidence>
<keyword evidence="2" id="KW-0723">Serine/threonine-protein kinase</keyword>
<dbReference type="InterPro" id="IPR017441">
    <property type="entry name" value="Protein_kinase_ATP_BS"/>
</dbReference>
<name>A0A941JUH4_9CHRO</name>
<keyword evidence="3" id="KW-0808">Transferase</keyword>
<dbReference type="Pfam" id="PF05419">
    <property type="entry name" value="GUN4"/>
    <property type="match status" value="1"/>
</dbReference>
<evidence type="ECO:0000256" key="5">
    <source>
        <dbReference type="ARBA" id="ARBA00022777"/>
    </source>
</evidence>
<dbReference type="GO" id="GO:0005524">
    <property type="term" value="F:ATP binding"/>
    <property type="evidence" value="ECO:0007669"/>
    <property type="project" value="UniProtKB-UniRule"/>
</dbReference>
<feature type="compositionally biased region" description="Pro residues" evidence="10">
    <location>
        <begin position="299"/>
        <end position="308"/>
    </location>
</feature>
<evidence type="ECO:0000256" key="8">
    <source>
        <dbReference type="ARBA" id="ARBA00048679"/>
    </source>
</evidence>
<dbReference type="SUPFAM" id="SSF56112">
    <property type="entry name" value="Protein kinase-like (PK-like)"/>
    <property type="match status" value="1"/>
</dbReference>